<gene>
    <name evidence="11" type="ORF">BU251_04355</name>
</gene>
<dbReference type="SFLD" id="SFLDG01123">
    <property type="entry name" value="methyltransferase_(Class_B)"/>
    <property type="match status" value="1"/>
</dbReference>
<evidence type="ECO:0000259" key="9">
    <source>
        <dbReference type="PROSITE" id="PS51332"/>
    </source>
</evidence>
<dbReference type="GO" id="GO:0046872">
    <property type="term" value="F:metal ion binding"/>
    <property type="evidence" value="ECO:0007669"/>
    <property type="project" value="UniProtKB-KW"/>
</dbReference>
<dbReference type="EMBL" id="CP019384">
    <property type="protein sequence ID" value="QAT17020.1"/>
    <property type="molecule type" value="Genomic_DNA"/>
</dbReference>
<feature type="transmembrane region" description="Helical" evidence="8">
    <location>
        <begin position="438"/>
        <end position="456"/>
    </location>
</feature>
<dbReference type="GO" id="GO:0031419">
    <property type="term" value="F:cobalamin binding"/>
    <property type="evidence" value="ECO:0007669"/>
    <property type="project" value="InterPro"/>
</dbReference>
<keyword evidence="2" id="KW-0489">Methyltransferase</keyword>
<keyword evidence="12" id="KW-1185">Reference proteome</keyword>
<evidence type="ECO:0000256" key="8">
    <source>
        <dbReference type="SAM" id="Phobius"/>
    </source>
</evidence>
<dbReference type="SFLD" id="SFLDG01082">
    <property type="entry name" value="B12-binding_domain_containing"/>
    <property type="match status" value="1"/>
</dbReference>
<dbReference type="InterPro" id="IPR023404">
    <property type="entry name" value="rSAM_horseshoe"/>
</dbReference>
<feature type="domain" description="B12-binding" evidence="9">
    <location>
        <begin position="7"/>
        <end position="150"/>
    </location>
</feature>
<evidence type="ECO:0000256" key="4">
    <source>
        <dbReference type="ARBA" id="ARBA00022691"/>
    </source>
</evidence>
<dbReference type="KEGG" id="vai:BU251_04355"/>
<dbReference type="InterPro" id="IPR058240">
    <property type="entry name" value="rSAM_sf"/>
</dbReference>
<dbReference type="GO" id="GO:0051539">
    <property type="term" value="F:4 iron, 4 sulfur cluster binding"/>
    <property type="evidence" value="ECO:0007669"/>
    <property type="project" value="UniProtKB-KW"/>
</dbReference>
<dbReference type="Proteomes" id="UP000287243">
    <property type="component" value="Chromosome"/>
</dbReference>
<evidence type="ECO:0000256" key="2">
    <source>
        <dbReference type="ARBA" id="ARBA00022603"/>
    </source>
</evidence>
<keyword evidence="3" id="KW-0808">Transferase</keyword>
<evidence type="ECO:0000313" key="11">
    <source>
        <dbReference type="EMBL" id="QAT17020.1"/>
    </source>
</evidence>
<evidence type="ECO:0000256" key="1">
    <source>
        <dbReference type="ARBA" id="ARBA00001966"/>
    </source>
</evidence>
<keyword evidence="5" id="KW-0479">Metal-binding</keyword>
<keyword evidence="6" id="KW-0408">Iron</keyword>
<dbReference type="SFLD" id="SFLDS00029">
    <property type="entry name" value="Radical_SAM"/>
    <property type="match status" value="1"/>
</dbReference>
<organism evidence="11 12">
    <name type="scientific">Velamenicoccus archaeovorus</name>
    <dbReference type="NCBI Taxonomy" id="1930593"/>
    <lineage>
        <taxon>Bacteria</taxon>
        <taxon>Pseudomonadati</taxon>
        <taxon>Candidatus Omnitrophota</taxon>
        <taxon>Candidatus Velamenicoccus</taxon>
    </lineage>
</organism>
<dbReference type="InterPro" id="IPR006638">
    <property type="entry name" value="Elp3/MiaA/NifB-like_rSAM"/>
</dbReference>
<feature type="domain" description="Radical SAM core" evidence="10">
    <location>
        <begin position="200"/>
        <end position="428"/>
    </location>
</feature>
<dbReference type="PROSITE" id="PS51918">
    <property type="entry name" value="RADICAL_SAM"/>
    <property type="match status" value="1"/>
</dbReference>
<keyword evidence="8" id="KW-0472">Membrane</keyword>
<dbReference type="SMART" id="SM00729">
    <property type="entry name" value="Elp3"/>
    <property type="match status" value="1"/>
</dbReference>
<protein>
    <submittedName>
        <fullName evidence="11">Uncharacterized protein</fullName>
    </submittedName>
</protein>
<dbReference type="Gene3D" id="3.80.30.20">
    <property type="entry name" value="tm_1862 like domain"/>
    <property type="match status" value="1"/>
</dbReference>
<evidence type="ECO:0000256" key="7">
    <source>
        <dbReference type="ARBA" id="ARBA00023014"/>
    </source>
</evidence>
<proteinExistence type="predicted"/>
<comment type="cofactor">
    <cofactor evidence="1">
        <name>[4Fe-4S] cluster</name>
        <dbReference type="ChEBI" id="CHEBI:49883"/>
    </cofactor>
</comment>
<dbReference type="SUPFAM" id="SSF102114">
    <property type="entry name" value="Radical SAM enzymes"/>
    <property type="match status" value="1"/>
</dbReference>
<dbReference type="Pfam" id="PF04055">
    <property type="entry name" value="Radical_SAM"/>
    <property type="match status" value="1"/>
</dbReference>
<evidence type="ECO:0000313" key="12">
    <source>
        <dbReference type="Proteomes" id="UP000287243"/>
    </source>
</evidence>
<dbReference type="GO" id="GO:0003824">
    <property type="term" value="F:catalytic activity"/>
    <property type="evidence" value="ECO:0007669"/>
    <property type="project" value="InterPro"/>
</dbReference>
<dbReference type="AlphaFoldDB" id="A0A410P4H5"/>
<feature type="transmembrane region" description="Helical" evidence="8">
    <location>
        <begin position="481"/>
        <end position="502"/>
    </location>
</feature>
<dbReference type="CDD" id="cd02068">
    <property type="entry name" value="radical_SAM_B12_BD"/>
    <property type="match status" value="1"/>
</dbReference>
<keyword evidence="8" id="KW-1133">Transmembrane helix</keyword>
<evidence type="ECO:0000259" key="10">
    <source>
        <dbReference type="PROSITE" id="PS51918"/>
    </source>
</evidence>
<evidence type="ECO:0000256" key="3">
    <source>
        <dbReference type="ARBA" id="ARBA00022679"/>
    </source>
</evidence>
<dbReference type="PANTHER" id="PTHR43409:SF7">
    <property type="entry name" value="BLL1977 PROTEIN"/>
    <property type="match status" value="1"/>
</dbReference>
<accession>A0A410P4H5</accession>
<dbReference type="GO" id="GO:0005829">
    <property type="term" value="C:cytosol"/>
    <property type="evidence" value="ECO:0007669"/>
    <property type="project" value="TreeGrafter"/>
</dbReference>
<keyword evidence="8" id="KW-0812">Transmembrane</keyword>
<name>A0A410P4H5_VELA1</name>
<dbReference type="InterPro" id="IPR034466">
    <property type="entry name" value="Methyltransferase_Class_B"/>
</dbReference>
<dbReference type="InterPro" id="IPR006158">
    <property type="entry name" value="Cobalamin-bd"/>
</dbReference>
<reference evidence="11 12" key="1">
    <citation type="submission" date="2017-01" db="EMBL/GenBank/DDBJ databases">
        <title>First insights into the biology of 'candidatus Vampirococcus archaeovorus'.</title>
        <authorList>
            <person name="Kizina J."/>
            <person name="Jordan S."/>
            <person name="Stueber K."/>
            <person name="Reinhardt R."/>
            <person name="Harder J."/>
        </authorList>
    </citation>
    <scope>NUCLEOTIDE SEQUENCE [LARGE SCALE GENOMIC DNA]</scope>
    <source>
        <strain evidence="11 12">LiM</strain>
    </source>
</reference>
<dbReference type="PANTHER" id="PTHR43409">
    <property type="entry name" value="ANAEROBIC MAGNESIUM-PROTOPORPHYRIN IX MONOMETHYL ESTER CYCLASE-RELATED"/>
    <property type="match status" value="1"/>
</dbReference>
<dbReference type="Gene3D" id="3.40.50.280">
    <property type="entry name" value="Cobalamin-binding domain"/>
    <property type="match status" value="1"/>
</dbReference>
<dbReference type="Pfam" id="PF02310">
    <property type="entry name" value="B12-binding"/>
    <property type="match status" value="1"/>
</dbReference>
<keyword evidence="7" id="KW-0411">Iron-sulfur</keyword>
<sequence length="520" mass="60012">MTYTDRLIDIVLVSPPTRASSPIVPFPCIYLASYLRLKGFDCCIVDIKDAGKQTHIRKIEQETVSQILAANSSFVGFTCLSAEYSCVLRMALDLRKQGYKGIVIVGGHHPTFYPGDFLYPQSPFDFVVLGEGEETLVELLQVLKLGGQVHKVPGIAYYRDEVVMTSKRAVLEDLGILPMPSYDLLNMDFYLQPRTSIIRYSIFAGIDVQTTRGCPCQCTYCGNPSLWAVHTYKKRFRCRPIPNVLDELEFLYNRYRIDSFFVNDDSFTVSEQRVRDFCDGLVHRKLDSLVWGMQTRVNIFTEKMAQMVASSGCIQVEFGVESGSERILKLMKKGITLNQIHNAYAICKKYKLRTFANFMINTPTETEEDLKATIALARAIKATHYGFFVTVPLPGTMIYQEYVHPPLKKDEYDVYLGSQPYKRIIDPRFKLNHHRRNISFLAAFLYAQFTAIPLYADPFFSFFRYFRNYTKSVHRKQYLKAVWTITFYRFFKHFLTFLLLLASATKDLSRRFSNRAARMT</sequence>
<evidence type="ECO:0000256" key="6">
    <source>
        <dbReference type="ARBA" id="ARBA00023004"/>
    </source>
</evidence>
<dbReference type="PROSITE" id="PS51332">
    <property type="entry name" value="B12_BINDING"/>
    <property type="match status" value="1"/>
</dbReference>
<dbReference type="InterPro" id="IPR051198">
    <property type="entry name" value="BchE-like"/>
</dbReference>
<keyword evidence="4" id="KW-0949">S-adenosyl-L-methionine</keyword>
<dbReference type="InterPro" id="IPR007197">
    <property type="entry name" value="rSAM"/>
</dbReference>
<evidence type="ECO:0000256" key="5">
    <source>
        <dbReference type="ARBA" id="ARBA00022723"/>
    </source>
</evidence>
<dbReference type="CDD" id="cd01335">
    <property type="entry name" value="Radical_SAM"/>
    <property type="match status" value="1"/>
</dbReference>